<reference evidence="1 2" key="1">
    <citation type="submission" date="2020-02" db="EMBL/GenBank/DDBJ databases">
        <authorList>
            <person name="Ferguson B K."/>
        </authorList>
    </citation>
    <scope>NUCLEOTIDE SEQUENCE [LARGE SCALE GENOMIC DNA]</scope>
</reference>
<evidence type="ECO:0000313" key="2">
    <source>
        <dbReference type="Proteomes" id="UP000479190"/>
    </source>
</evidence>
<name>A0A6H5IS49_9HYME</name>
<dbReference type="EMBL" id="CADCXV010001017">
    <property type="protein sequence ID" value="CAB0040369.1"/>
    <property type="molecule type" value="Genomic_DNA"/>
</dbReference>
<gene>
    <name evidence="1" type="ORF">TBRA_LOCUS12086</name>
</gene>
<organism evidence="1 2">
    <name type="scientific">Trichogramma brassicae</name>
    <dbReference type="NCBI Taxonomy" id="86971"/>
    <lineage>
        <taxon>Eukaryota</taxon>
        <taxon>Metazoa</taxon>
        <taxon>Ecdysozoa</taxon>
        <taxon>Arthropoda</taxon>
        <taxon>Hexapoda</taxon>
        <taxon>Insecta</taxon>
        <taxon>Pterygota</taxon>
        <taxon>Neoptera</taxon>
        <taxon>Endopterygota</taxon>
        <taxon>Hymenoptera</taxon>
        <taxon>Apocrita</taxon>
        <taxon>Proctotrupomorpha</taxon>
        <taxon>Chalcidoidea</taxon>
        <taxon>Trichogrammatidae</taxon>
        <taxon>Trichogramma</taxon>
    </lineage>
</organism>
<dbReference type="AlphaFoldDB" id="A0A6H5IS49"/>
<accession>A0A6H5IS49</accession>
<keyword evidence="2" id="KW-1185">Reference proteome</keyword>
<dbReference type="Proteomes" id="UP000479190">
    <property type="component" value="Unassembled WGS sequence"/>
</dbReference>
<evidence type="ECO:0000313" key="1">
    <source>
        <dbReference type="EMBL" id="CAB0040369.1"/>
    </source>
</evidence>
<sequence length="65" mass="7473">MYEIDFGSNIASIKRSDEYVVPDDPLQRLNSTRHENRRSGAEFFHPDSSATFVIIHTAIPLIRIK</sequence>
<protein>
    <submittedName>
        <fullName evidence="1">Uncharacterized protein</fullName>
    </submittedName>
</protein>
<proteinExistence type="predicted"/>